<organism evidence="9">
    <name type="scientific">Psilocybe cubensis</name>
    <name type="common">Psychedelic mushroom</name>
    <name type="synonym">Stropharia cubensis</name>
    <dbReference type="NCBI Taxonomy" id="181762"/>
    <lineage>
        <taxon>Eukaryota</taxon>
        <taxon>Fungi</taxon>
        <taxon>Dikarya</taxon>
        <taxon>Basidiomycota</taxon>
        <taxon>Agaricomycotina</taxon>
        <taxon>Agaricomycetes</taxon>
        <taxon>Agaricomycetidae</taxon>
        <taxon>Agaricales</taxon>
        <taxon>Agaricineae</taxon>
        <taxon>Strophariaceae</taxon>
        <taxon>Psilocybe</taxon>
    </lineage>
</organism>
<sequence>MPSAVDKSIDGEDSLEPLPLTSSQPISAVTMHVYSFPSALLPAQQLRPKRRQVKNACTHCQKACKKCDDARPCLRCIKYGCSDECVDSQRKERKKGVKRGPYKKRDGRGRNINLNDLPPEIIGASHTSIPPGMSPNTGSYVQIPGFPGIYTSYPPASSKPSNVPSMYSTPHYIMGPTIPTHTFLAQTSPHQPYATHGLYQLAGVPSQFHPQYPTVGLHDGADLNHQYPVYSASVYPKLSPQLIVDSNARLEEEGGTGKAVGSRHD</sequence>
<dbReference type="SMART" id="SM00066">
    <property type="entry name" value="GAL4"/>
    <property type="match status" value="1"/>
</dbReference>
<dbReference type="PROSITE" id="PS50048">
    <property type="entry name" value="ZN2_CY6_FUNGAL_2"/>
    <property type="match status" value="1"/>
</dbReference>
<dbReference type="InterPro" id="IPR001138">
    <property type="entry name" value="Zn2Cys6_DnaBD"/>
</dbReference>
<keyword evidence="2" id="KW-0862">Zinc</keyword>
<keyword evidence="1" id="KW-0479">Metal-binding</keyword>
<proteinExistence type="predicted"/>
<dbReference type="OrthoDB" id="5575144at2759"/>
<dbReference type="PANTHER" id="PTHR47659">
    <property type="entry name" value="ZN(II)2CYS6 TRANSCRIPTION FACTOR (EUROFUNG)-RELATED"/>
    <property type="match status" value="1"/>
</dbReference>
<accession>A0A8H7Y504</accession>
<dbReference type="GO" id="GO:0008270">
    <property type="term" value="F:zinc ion binding"/>
    <property type="evidence" value="ECO:0007669"/>
    <property type="project" value="InterPro"/>
</dbReference>
<keyword evidence="5" id="KW-0804">Transcription</keyword>
<reference evidence="9" key="1">
    <citation type="submission" date="2021-02" db="EMBL/GenBank/DDBJ databases">
        <title>Psilocybe cubensis genome.</title>
        <authorList>
            <person name="Mckernan K.J."/>
            <person name="Crawford S."/>
            <person name="Trippe A."/>
            <person name="Kane L.T."/>
            <person name="Mclaughlin S."/>
        </authorList>
    </citation>
    <scope>NUCLEOTIDE SEQUENCE [LARGE SCALE GENOMIC DNA]</scope>
    <source>
        <strain evidence="9">MGC-MH-2018</strain>
    </source>
</reference>
<keyword evidence="3" id="KW-0805">Transcription regulation</keyword>
<dbReference type="PANTHER" id="PTHR47659:SF7">
    <property type="entry name" value="FUNGAL TRANSCRIPTIONAL REGULATORY PROTEIN, N-TERMINAL DOMAIN-CONTAINING PROTEIN"/>
    <property type="match status" value="1"/>
</dbReference>
<dbReference type="CDD" id="cd00067">
    <property type="entry name" value="GAL4"/>
    <property type="match status" value="1"/>
</dbReference>
<feature type="region of interest" description="Disordered" evidence="7">
    <location>
        <begin position="90"/>
        <end position="118"/>
    </location>
</feature>
<evidence type="ECO:0000256" key="4">
    <source>
        <dbReference type="ARBA" id="ARBA00023125"/>
    </source>
</evidence>
<keyword evidence="6" id="KW-0539">Nucleus</keyword>
<evidence type="ECO:0000256" key="2">
    <source>
        <dbReference type="ARBA" id="ARBA00022833"/>
    </source>
</evidence>
<feature type="region of interest" description="Disordered" evidence="7">
    <location>
        <begin position="1"/>
        <end position="21"/>
    </location>
</feature>
<name>A0A8H7Y504_PSICU</name>
<dbReference type="AlphaFoldDB" id="A0A8H7Y504"/>
<dbReference type="GO" id="GO:0003677">
    <property type="term" value="F:DNA binding"/>
    <property type="evidence" value="ECO:0007669"/>
    <property type="project" value="UniProtKB-KW"/>
</dbReference>
<evidence type="ECO:0000256" key="1">
    <source>
        <dbReference type="ARBA" id="ARBA00022723"/>
    </source>
</evidence>
<evidence type="ECO:0000259" key="8">
    <source>
        <dbReference type="PROSITE" id="PS50048"/>
    </source>
</evidence>
<feature type="domain" description="Zn(2)-C6 fungal-type" evidence="8">
    <location>
        <begin position="56"/>
        <end position="87"/>
    </location>
</feature>
<gene>
    <name evidence="9" type="ORF">JR316_003338</name>
</gene>
<evidence type="ECO:0000256" key="7">
    <source>
        <dbReference type="SAM" id="MobiDB-lite"/>
    </source>
</evidence>
<evidence type="ECO:0000256" key="3">
    <source>
        <dbReference type="ARBA" id="ARBA00023015"/>
    </source>
</evidence>
<dbReference type="EMBL" id="JAFIQS010000003">
    <property type="protein sequence ID" value="KAG5171253.1"/>
    <property type="molecule type" value="Genomic_DNA"/>
</dbReference>
<evidence type="ECO:0000256" key="6">
    <source>
        <dbReference type="ARBA" id="ARBA00023242"/>
    </source>
</evidence>
<keyword evidence="4" id="KW-0238">DNA-binding</keyword>
<evidence type="ECO:0000256" key="5">
    <source>
        <dbReference type="ARBA" id="ARBA00023163"/>
    </source>
</evidence>
<feature type="compositionally biased region" description="Basic residues" evidence="7">
    <location>
        <begin position="91"/>
        <end position="107"/>
    </location>
</feature>
<evidence type="ECO:0000313" key="9">
    <source>
        <dbReference type="EMBL" id="KAG5171253.1"/>
    </source>
</evidence>
<protein>
    <recommendedName>
        <fullName evidence="8">Zn(2)-C6 fungal-type domain-containing protein</fullName>
    </recommendedName>
</protein>
<dbReference type="GO" id="GO:0000981">
    <property type="term" value="F:DNA-binding transcription factor activity, RNA polymerase II-specific"/>
    <property type="evidence" value="ECO:0007669"/>
    <property type="project" value="InterPro"/>
</dbReference>
<comment type="caution">
    <text evidence="9">The sequence shown here is derived from an EMBL/GenBank/DDBJ whole genome shotgun (WGS) entry which is preliminary data.</text>
</comment>
<dbReference type="InterPro" id="IPR050335">
    <property type="entry name" value="ERT1_acuK_gluconeogen_tf"/>
</dbReference>